<dbReference type="AlphaFoldDB" id="A0ABD5W1Q5"/>
<sequence>MPELESRLLNRPEGKHNNRCAFPQFLTAGFTNRGPFPERKAF</sequence>
<keyword evidence="2" id="KW-1185">Reference proteome</keyword>
<comment type="caution">
    <text evidence="1">The sequence shown here is derived from an EMBL/GenBank/DDBJ whole genome shotgun (WGS) entry which is preliminary data.</text>
</comment>
<gene>
    <name evidence="1" type="ORF">ACFQQG_13260</name>
</gene>
<evidence type="ECO:0000313" key="1">
    <source>
        <dbReference type="EMBL" id="MFC7058962.1"/>
    </source>
</evidence>
<name>A0ABD5W1Q5_9EURY</name>
<evidence type="ECO:0000313" key="2">
    <source>
        <dbReference type="Proteomes" id="UP001596445"/>
    </source>
</evidence>
<accession>A0ABD5W1Q5</accession>
<organism evidence="1 2">
    <name type="scientific">Halovenus salina</name>
    <dbReference type="NCBI Taxonomy" id="1510225"/>
    <lineage>
        <taxon>Archaea</taxon>
        <taxon>Methanobacteriati</taxon>
        <taxon>Methanobacteriota</taxon>
        <taxon>Stenosarchaea group</taxon>
        <taxon>Halobacteria</taxon>
        <taxon>Halobacteriales</taxon>
        <taxon>Haloarculaceae</taxon>
        <taxon>Halovenus</taxon>
    </lineage>
</organism>
<dbReference type="Proteomes" id="UP001596445">
    <property type="component" value="Unassembled WGS sequence"/>
</dbReference>
<dbReference type="RefSeq" id="WP_382185910.1">
    <property type="nucleotide sequence ID" value="NZ_JBHSZI010000001.1"/>
</dbReference>
<proteinExistence type="predicted"/>
<protein>
    <submittedName>
        <fullName evidence="1">Uncharacterized protein</fullName>
    </submittedName>
</protein>
<dbReference type="EMBL" id="JBHSZI010000001">
    <property type="protein sequence ID" value="MFC7058962.1"/>
    <property type="molecule type" value="Genomic_DNA"/>
</dbReference>
<reference evidence="1 2" key="1">
    <citation type="journal article" date="2019" name="Int. J. Syst. Evol. Microbiol.">
        <title>The Global Catalogue of Microorganisms (GCM) 10K type strain sequencing project: providing services to taxonomists for standard genome sequencing and annotation.</title>
        <authorList>
            <consortium name="The Broad Institute Genomics Platform"/>
            <consortium name="The Broad Institute Genome Sequencing Center for Infectious Disease"/>
            <person name="Wu L."/>
            <person name="Ma J."/>
        </authorList>
    </citation>
    <scope>NUCLEOTIDE SEQUENCE [LARGE SCALE GENOMIC DNA]</scope>
    <source>
        <strain evidence="1 2">JCM 30072</strain>
    </source>
</reference>